<dbReference type="PANTHER" id="PTHR23342:SF0">
    <property type="entry name" value="N-ACETYLGLUTAMATE SYNTHASE, MITOCHONDRIAL"/>
    <property type="match status" value="1"/>
</dbReference>
<dbReference type="EMBL" id="CP036265">
    <property type="protein sequence ID" value="QDT16947.1"/>
    <property type="molecule type" value="Genomic_DNA"/>
</dbReference>
<evidence type="ECO:0000256" key="9">
    <source>
        <dbReference type="HAMAP-Rule" id="MF_00082"/>
    </source>
</evidence>
<dbReference type="AlphaFoldDB" id="A0A517PC41"/>
<feature type="binding site" evidence="9">
    <location>
        <position position="217"/>
    </location>
    <ligand>
        <name>substrate</name>
    </ligand>
</feature>
<evidence type="ECO:0000313" key="13">
    <source>
        <dbReference type="Proteomes" id="UP000318741"/>
    </source>
</evidence>
<evidence type="ECO:0000259" key="11">
    <source>
        <dbReference type="Pfam" id="PF00696"/>
    </source>
</evidence>
<keyword evidence="4 9" id="KW-0808">Transferase</keyword>
<comment type="subcellular location">
    <subcellularLocation>
        <location evidence="9">Cytoplasm</location>
    </subcellularLocation>
</comment>
<dbReference type="InterPro" id="IPR037528">
    <property type="entry name" value="ArgB"/>
</dbReference>
<feature type="region of interest" description="Disordered" evidence="10">
    <location>
        <begin position="1"/>
        <end position="21"/>
    </location>
</feature>
<comment type="catalytic activity">
    <reaction evidence="8 9">
        <text>N-acetyl-L-glutamate + ATP = N-acetyl-L-glutamyl 5-phosphate + ADP</text>
        <dbReference type="Rhea" id="RHEA:14629"/>
        <dbReference type="ChEBI" id="CHEBI:30616"/>
        <dbReference type="ChEBI" id="CHEBI:44337"/>
        <dbReference type="ChEBI" id="CHEBI:57936"/>
        <dbReference type="ChEBI" id="CHEBI:456216"/>
        <dbReference type="EC" id="2.7.2.8"/>
    </reaction>
</comment>
<comment type="function">
    <text evidence="9">Catalyzes the ATP-dependent phosphorylation of N-acetyl-L-glutamate.</text>
</comment>
<dbReference type="GO" id="GO:0003991">
    <property type="term" value="F:acetylglutamate kinase activity"/>
    <property type="evidence" value="ECO:0007669"/>
    <property type="project" value="UniProtKB-UniRule"/>
</dbReference>
<dbReference type="InterPro" id="IPR004662">
    <property type="entry name" value="AcgluKinase_fam"/>
</dbReference>
<evidence type="ECO:0000256" key="1">
    <source>
        <dbReference type="ARBA" id="ARBA00004828"/>
    </source>
</evidence>
<keyword evidence="6 9" id="KW-0418">Kinase</keyword>
<sequence length="326" mass="33933">MPPAPPADAGSLALRPAPNATDARERAIRDAETLLSAGEWIRAFRGRYVVVKLGGSALENEEAVDCLLADVRFMETVGLKPVLVHGGGKAISAAMAEAGLESKFVAGRRYTDADSLSVVAKTLAGISRSLAAGIERQGGKAVALCNFEMGAPDGLALYGRPLTLPGEDGQPLDLGLVGEAIGANHRAIEDVLKEDRIPVLPSLARDRRVPGPAGLLNVNADTAAAALARLLGAEKLVFLSDVAGLYADPHDESTLIQHLTADRAEELIHSGAISGGMIPKVEAALEALLAGVTKIHFVDGRTPHSVLLEIYSDSGVGTEIVADDPR</sequence>
<dbReference type="EC" id="2.7.2.8" evidence="9"/>
<feature type="domain" description="Aspartate/glutamate/uridylate kinase" evidence="11">
    <location>
        <begin position="48"/>
        <end position="299"/>
    </location>
</feature>
<dbReference type="PANTHER" id="PTHR23342">
    <property type="entry name" value="N-ACETYLGLUTAMATE SYNTHASE"/>
    <property type="match status" value="1"/>
</dbReference>
<keyword evidence="13" id="KW-1185">Reference proteome</keyword>
<feature type="binding site" evidence="9">
    <location>
        <begin position="87"/>
        <end position="88"/>
    </location>
    <ligand>
        <name>substrate</name>
    </ligand>
</feature>
<dbReference type="InterPro" id="IPR001048">
    <property type="entry name" value="Asp/Glu/Uridylate_kinase"/>
</dbReference>
<keyword evidence="7 9" id="KW-0067">ATP-binding</keyword>
<keyword evidence="5 9" id="KW-0547">Nucleotide-binding</keyword>
<evidence type="ECO:0000256" key="10">
    <source>
        <dbReference type="SAM" id="MobiDB-lite"/>
    </source>
</evidence>
<dbReference type="Pfam" id="PF00696">
    <property type="entry name" value="AA_kinase"/>
    <property type="match status" value="1"/>
</dbReference>
<dbReference type="InterPro" id="IPR036393">
    <property type="entry name" value="AceGlu_kinase-like_sf"/>
</dbReference>
<evidence type="ECO:0000256" key="4">
    <source>
        <dbReference type="ARBA" id="ARBA00022679"/>
    </source>
</evidence>
<dbReference type="Proteomes" id="UP000318741">
    <property type="component" value="Chromosome"/>
</dbReference>
<organism evidence="12 13">
    <name type="scientific">Alienimonas californiensis</name>
    <dbReference type="NCBI Taxonomy" id="2527989"/>
    <lineage>
        <taxon>Bacteria</taxon>
        <taxon>Pseudomonadati</taxon>
        <taxon>Planctomycetota</taxon>
        <taxon>Planctomycetia</taxon>
        <taxon>Planctomycetales</taxon>
        <taxon>Planctomycetaceae</taxon>
        <taxon>Alienimonas</taxon>
    </lineage>
</organism>
<evidence type="ECO:0000256" key="8">
    <source>
        <dbReference type="ARBA" id="ARBA00048141"/>
    </source>
</evidence>
<keyword evidence="3 9" id="KW-0028">Amino-acid biosynthesis</keyword>
<feature type="binding site" evidence="9">
    <location>
        <position position="109"/>
    </location>
    <ligand>
        <name>substrate</name>
    </ligand>
</feature>
<name>A0A517PC41_9PLAN</name>
<dbReference type="SUPFAM" id="SSF53633">
    <property type="entry name" value="Carbamate kinase-like"/>
    <property type="match status" value="1"/>
</dbReference>
<protein>
    <recommendedName>
        <fullName evidence="9">Acetylglutamate kinase</fullName>
        <ecNumber evidence="9">2.7.2.8</ecNumber>
    </recommendedName>
    <alternativeName>
        <fullName evidence="9">N-acetyl-L-glutamate 5-phosphotransferase</fullName>
    </alternativeName>
    <alternativeName>
        <fullName evidence="9">NAG kinase</fullName>
        <shortName evidence="9">NAGK</shortName>
    </alternativeName>
</protein>
<gene>
    <name evidence="9 12" type="primary">argB</name>
    <name evidence="12" type="ORF">CA12_30570</name>
</gene>
<feature type="site" description="Transition state stabilizer" evidence="9">
    <location>
        <position position="52"/>
    </location>
</feature>
<evidence type="ECO:0000256" key="6">
    <source>
        <dbReference type="ARBA" id="ARBA00022777"/>
    </source>
</evidence>
<dbReference type="UniPathway" id="UPA00068">
    <property type="reaction ID" value="UER00107"/>
</dbReference>
<evidence type="ECO:0000313" key="12">
    <source>
        <dbReference type="EMBL" id="QDT16947.1"/>
    </source>
</evidence>
<accession>A0A517PC41</accession>
<keyword evidence="2 9" id="KW-0055">Arginine biosynthesis</keyword>
<dbReference type="Gene3D" id="3.40.1160.10">
    <property type="entry name" value="Acetylglutamate kinase-like"/>
    <property type="match status" value="1"/>
</dbReference>
<evidence type="ECO:0000256" key="5">
    <source>
        <dbReference type="ARBA" id="ARBA00022741"/>
    </source>
</evidence>
<dbReference type="KEGG" id="acaf:CA12_30570"/>
<dbReference type="GO" id="GO:0042450">
    <property type="term" value="P:L-arginine biosynthetic process via ornithine"/>
    <property type="evidence" value="ECO:0007669"/>
    <property type="project" value="UniProtKB-UniRule"/>
</dbReference>
<dbReference type="GO" id="GO:0005737">
    <property type="term" value="C:cytoplasm"/>
    <property type="evidence" value="ECO:0007669"/>
    <property type="project" value="UniProtKB-SubCell"/>
</dbReference>
<evidence type="ECO:0000256" key="2">
    <source>
        <dbReference type="ARBA" id="ARBA00022571"/>
    </source>
</evidence>
<keyword evidence="9" id="KW-0963">Cytoplasm</keyword>
<dbReference type="GO" id="GO:0005524">
    <property type="term" value="F:ATP binding"/>
    <property type="evidence" value="ECO:0007669"/>
    <property type="project" value="UniProtKB-UniRule"/>
</dbReference>
<feature type="site" description="Transition state stabilizer" evidence="9">
    <location>
        <position position="280"/>
    </location>
</feature>
<reference evidence="12 13" key="1">
    <citation type="submission" date="2019-02" db="EMBL/GenBank/DDBJ databases">
        <title>Deep-cultivation of Planctomycetes and their phenomic and genomic characterization uncovers novel biology.</title>
        <authorList>
            <person name="Wiegand S."/>
            <person name="Jogler M."/>
            <person name="Boedeker C."/>
            <person name="Pinto D."/>
            <person name="Vollmers J."/>
            <person name="Rivas-Marin E."/>
            <person name="Kohn T."/>
            <person name="Peeters S.H."/>
            <person name="Heuer A."/>
            <person name="Rast P."/>
            <person name="Oberbeckmann S."/>
            <person name="Bunk B."/>
            <person name="Jeske O."/>
            <person name="Meyerdierks A."/>
            <person name="Storesund J.E."/>
            <person name="Kallscheuer N."/>
            <person name="Luecker S."/>
            <person name="Lage O.M."/>
            <person name="Pohl T."/>
            <person name="Merkel B.J."/>
            <person name="Hornburger P."/>
            <person name="Mueller R.-W."/>
            <person name="Bruemmer F."/>
            <person name="Labrenz M."/>
            <person name="Spormann A.M."/>
            <person name="Op den Camp H."/>
            <person name="Overmann J."/>
            <person name="Amann R."/>
            <person name="Jetten M.S.M."/>
            <person name="Mascher T."/>
            <person name="Medema M.H."/>
            <person name="Devos D.P."/>
            <person name="Kaster A.-K."/>
            <person name="Ovreas L."/>
            <person name="Rohde M."/>
            <person name="Galperin M.Y."/>
            <person name="Jogler C."/>
        </authorList>
    </citation>
    <scope>NUCLEOTIDE SEQUENCE [LARGE SCALE GENOMIC DNA]</scope>
    <source>
        <strain evidence="12 13">CA12</strain>
    </source>
</reference>
<evidence type="ECO:0000256" key="3">
    <source>
        <dbReference type="ARBA" id="ARBA00022605"/>
    </source>
</evidence>
<comment type="pathway">
    <text evidence="1 9">Amino-acid biosynthesis; L-arginine biosynthesis; N(2)-acetyl-L-ornithine from L-glutamate: step 2/4.</text>
</comment>
<dbReference type="PIRSF" id="PIRSF000728">
    <property type="entry name" value="NAGK"/>
    <property type="match status" value="1"/>
</dbReference>
<proteinExistence type="inferred from homology"/>
<dbReference type="FunFam" id="3.40.1160.10:FF:000004">
    <property type="entry name" value="Acetylglutamate kinase"/>
    <property type="match status" value="1"/>
</dbReference>
<comment type="similarity">
    <text evidence="9">Belongs to the acetylglutamate kinase family. ArgB subfamily.</text>
</comment>
<dbReference type="NCBIfam" id="TIGR00761">
    <property type="entry name" value="argB"/>
    <property type="match status" value="1"/>
</dbReference>
<dbReference type="HAMAP" id="MF_00082">
    <property type="entry name" value="ArgB"/>
    <property type="match status" value="1"/>
</dbReference>
<evidence type="ECO:0000256" key="7">
    <source>
        <dbReference type="ARBA" id="ARBA00022840"/>
    </source>
</evidence>